<evidence type="ECO:0000313" key="3">
    <source>
        <dbReference type="Proteomes" id="UP000008718"/>
    </source>
</evidence>
<dbReference type="Pfam" id="PF14903">
    <property type="entry name" value="WG_beta_rep"/>
    <property type="match status" value="7"/>
</dbReference>
<organism evidence="2 3">
    <name type="scientific">Paludibacter propionicigenes (strain DSM 17365 / JCM 13257 / WB4)</name>
    <dbReference type="NCBI Taxonomy" id="694427"/>
    <lineage>
        <taxon>Bacteria</taxon>
        <taxon>Pseudomonadati</taxon>
        <taxon>Bacteroidota</taxon>
        <taxon>Bacteroidia</taxon>
        <taxon>Bacteroidales</taxon>
        <taxon>Paludibacteraceae</taxon>
        <taxon>Paludibacter</taxon>
    </lineage>
</organism>
<dbReference type="eggNOG" id="COG5263">
    <property type="taxonomic scope" value="Bacteria"/>
</dbReference>
<dbReference type="PANTHER" id="PTHR37841:SF1">
    <property type="entry name" value="DUF3298 DOMAIN-CONTAINING PROTEIN"/>
    <property type="match status" value="1"/>
</dbReference>
<feature type="chain" id="PRO_5003189454" description="KWG Leptospira repeat protein" evidence="1">
    <location>
        <begin position="22"/>
        <end position="560"/>
    </location>
</feature>
<dbReference type="SUPFAM" id="SSF69360">
    <property type="entry name" value="Cell wall binding repeat"/>
    <property type="match status" value="1"/>
</dbReference>
<evidence type="ECO:0008006" key="4">
    <source>
        <dbReference type="Google" id="ProtNLM"/>
    </source>
</evidence>
<name>E4T5N6_PALPW</name>
<keyword evidence="3" id="KW-1185">Reference proteome</keyword>
<keyword evidence="1" id="KW-0732">Signal</keyword>
<reference evidence="2 3" key="2">
    <citation type="journal article" date="2011" name="Stand. Genomic Sci.">
        <title>Complete genome sequence of Paludibacter propionicigenes type strain (WB4).</title>
        <authorList>
            <person name="Gronow S."/>
            <person name="Munk C."/>
            <person name="Lapidus A."/>
            <person name="Nolan M."/>
            <person name="Lucas S."/>
            <person name="Hammon N."/>
            <person name="Deshpande S."/>
            <person name="Cheng J.F."/>
            <person name="Tapia R."/>
            <person name="Han C."/>
            <person name="Goodwin L."/>
            <person name="Pitluck S."/>
            <person name="Liolios K."/>
            <person name="Ivanova N."/>
            <person name="Mavromatis K."/>
            <person name="Mikhailova N."/>
            <person name="Pati A."/>
            <person name="Chen A."/>
            <person name="Palaniappan K."/>
            <person name="Land M."/>
            <person name="Hauser L."/>
            <person name="Chang Y.J."/>
            <person name="Jeffries C.D."/>
            <person name="Brambilla E."/>
            <person name="Rohde M."/>
            <person name="Goker M."/>
            <person name="Detter J.C."/>
            <person name="Woyke T."/>
            <person name="Bristow J."/>
            <person name="Eisen J.A."/>
            <person name="Markowitz V."/>
            <person name="Hugenholtz P."/>
            <person name="Kyrpides N.C."/>
            <person name="Klenk H.P."/>
        </authorList>
    </citation>
    <scope>NUCLEOTIDE SEQUENCE [LARGE SCALE GENOMIC DNA]</scope>
    <source>
        <strain evidence="3">DSM 17365 / JCM 13257 / WB4</strain>
    </source>
</reference>
<proteinExistence type="predicted"/>
<dbReference type="STRING" id="694427.Palpr_1891"/>
<dbReference type="PANTHER" id="PTHR37841">
    <property type="entry name" value="GLR2918 PROTEIN"/>
    <property type="match status" value="1"/>
</dbReference>
<dbReference type="RefSeq" id="WP_013445399.1">
    <property type="nucleotide sequence ID" value="NC_014734.1"/>
</dbReference>
<reference key="1">
    <citation type="submission" date="2010-11" db="EMBL/GenBank/DDBJ databases">
        <title>The complete genome of Paludibacter propionicigenes DSM 17365.</title>
        <authorList>
            <consortium name="US DOE Joint Genome Institute (JGI-PGF)"/>
            <person name="Lucas S."/>
            <person name="Copeland A."/>
            <person name="Lapidus A."/>
            <person name="Bruce D."/>
            <person name="Goodwin L."/>
            <person name="Pitluck S."/>
            <person name="Kyrpides N."/>
            <person name="Mavromatis K."/>
            <person name="Ivanova N."/>
            <person name="Munk A.C."/>
            <person name="Brettin T."/>
            <person name="Detter J.C."/>
            <person name="Han C."/>
            <person name="Tapia R."/>
            <person name="Land M."/>
            <person name="Hauser L."/>
            <person name="Markowitz V."/>
            <person name="Cheng J.-F."/>
            <person name="Hugenholtz P."/>
            <person name="Woyke T."/>
            <person name="Wu D."/>
            <person name="Gronow S."/>
            <person name="Wellnitz S."/>
            <person name="Brambilla E."/>
            <person name="Klenk H.-P."/>
            <person name="Eisen J.A."/>
        </authorList>
    </citation>
    <scope>NUCLEOTIDE SEQUENCE</scope>
    <source>
        <strain>WB4</strain>
    </source>
</reference>
<dbReference type="OrthoDB" id="5464673at2"/>
<dbReference type="EMBL" id="CP002345">
    <property type="protein sequence ID" value="ADQ80030.1"/>
    <property type="molecule type" value="Genomic_DNA"/>
</dbReference>
<dbReference type="InterPro" id="IPR032774">
    <property type="entry name" value="WG_beta_rep"/>
</dbReference>
<gene>
    <name evidence="2" type="ordered locus">Palpr_1891</name>
</gene>
<protein>
    <recommendedName>
        <fullName evidence="4">KWG Leptospira repeat protein</fullName>
    </recommendedName>
</protein>
<feature type="signal peptide" evidence="1">
    <location>
        <begin position="1"/>
        <end position="21"/>
    </location>
</feature>
<dbReference type="PROSITE" id="PS51257">
    <property type="entry name" value="PROKAR_LIPOPROTEIN"/>
    <property type="match status" value="1"/>
</dbReference>
<dbReference type="HOGENOM" id="CLU_486477_0_0_10"/>
<evidence type="ECO:0000313" key="2">
    <source>
        <dbReference type="EMBL" id="ADQ80030.1"/>
    </source>
</evidence>
<dbReference type="AlphaFoldDB" id="E4T5N6"/>
<sequence length="560" mass="61999">MKRHLKLITSFLLIIFLTACSSSTKETEVIDLLPVCNGNIYRYINPGGKIIINPQFKESSVFRDKLALVQIFGTKPSWGFITEDGNFAIKATYKEATVFSEGIAWVIPEFGAPQAISTKGDTIFKLPQAKSVRIFKNGLAAFSISMDSLNQKWGFVDKNGTVKISPQYSTVRNFSDGKCAVANAAGEWGYIDATGKQIINYQYTNAGDFESGKAIVSSGRSWGVIDETGKYSINPVFQEMRNDNADQYRVKQNNKWGWCNQNGKMFIEPQFNDVEPFGDNDLAPVKQGDKWGYINKSGKMIIDPQFDSALPFNGNIAWAMIGGKGGFIDSKGKYVIQPLYDGISDDYKSYVLTGSSKFETVTSDYFDSEAIINRLKKDITINTVSGLNFSSPLSVIYAKFKKTEADFNKSSSEHKIIAAERLSNDATLDFFLLGNPWNEKYNGNFGFSYTLKPSYKHVGFTYRIKVTGKSVGREAAVLKSMETVLSGYTKDVKHSGENVCILQSKSQLIVMLAQPGIIIVAVYPVTPENLQMVDLNYGNGMEADSTAMSADSLVSKVKKP</sequence>
<accession>E4T5N6</accession>
<dbReference type="Proteomes" id="UP000008718">
    <property type="component" value="Chromosome"/>
</dbReference>
<dbReference type="KEGG" id="ppn:Palpr_1891"/>
<evidence type="ECO:0000256" key="1">
    <source>
        <dbReference type="SAM" id="SignalP"/>
    </source>
</evidence>